<dbReference type="AlphaFoldDB" id="A0A1F5P2R4"/>
<proteinExistence type="predicted"/>
<accession>A0A1F5P2R4</accession>
<evidence type="ECO:0008006" key="4">
    <source>
        <dbReference type="Google" id="ProtNLM"/>
    </source>
</evidence>
<keyword evidence="1" id="KW-0812">Transmembrane</keyword>
<protein>
    <recommendedName>
        <fullName evidence="4">Type 4 fimbrial biogenesis protein PilX N-terminal domain-containing protein</fullName>
    </recommendedName>
</protein>
<evidence type="ECO:0000313" key="3">
    <source>
        <dbReference type="Proteomes" id="UP000176339"/>
    </source>
</evidence>
<dbReference type="EMBL" id="MFEN01000023">
    <property type="protein sequence ID" value="OGE84176.1"/>
    <property type="molecule type" value="Genomic_DNA"/>
</dbReference>
<evidence type="ECO:0000313" key="2">
    <source>
        <dbReference type="EMBL" id="OGE84176.1"/>
    </source>
</evidence>
<dbReference type="Proteomes" id="UP000176339">
    <property type="component" value="Unassembled WGS sequence"/>
</dbReference>
<gene>
    <name evidence="2" type="ORF">A2846_01325</name>
</gene>
<feature type="transmembrane region" description="Helical" evidence="1">
    <location>
        <begin position="20"/>
        <end position="47"/>
    </location>
</feature>
<keyword evidence="1" id="KW-0472">Membrane</keyword>
<organism evidence="2 3">
    <name type="scientific">Candidatus Doudnabacteria bacterium RIFCSPHIGHO2_01_FULL_49_9</name>
    <dbReference type="NCBI Taxonomy" id="1817827"/>
    <lineage>
        <taxon>Bacteria</taxon>
        <taxon>Candidatus Doudnaibacteriota</taxon>
    </lineage>
</organism>
<comment type="caution">
    <text evidence="2">The sequence shown here is derived from an EMBL/GenBank/DDBJ whole genome shotgun (WGS) entry which is preliminary data.</text>
</comment>
<evidence type="ECO:0000256" key="1">
    <source>
        <dbReference type="SAM" id="Phobius"/>
    </source>
</evidence>
<reference evidence="2 3" key="1">
    <citation type="journal article" date="2016" name="Nat. Commun.">
        <title>Thousands of microbial genomes shed light on interconnected biogeochemical processes in an aquifer system.</title>
        <authorList>
            <person name="Anantharaman K."/>
            <person name="Brown C.T."/>
            <person name="Hug L.A."/>
            <person name="Sharon I."/>
            <person name="Castelle C.J."/>
            <person name="Probst A.J."/>
            <person name="Thomas B.C."/>
            <person name="Singh A."/>
            <person name="Wilkins M.J."/>
            <person name="Karaoz U."/>
            <person name="Brodie E.L."/>
            <person name="Williams K.H."/>
            <person name="Hubbard S.S."/>
            <person name="Banfield J.F."/>
        </authorList>
    </citation>
    <scope>NUCLEOTIDE SEQUENCE [LARGE SCALE GENOMIC DNA]</scope>
</reference>
<name>A0A1F5P2R4_9BACT</name>
<keyword evidence="1" id="KW-1133">Transmembrane helix</keyword>
<sequence>MNPTKELSSYRAIELQSKSGQAMLLTVILLSTAILGATSLVGLLMVYELRYSGDVVSSAQAIFAADAGIECASYRTYKDTAKVCGSVSAPIVLSNGATYRVEFMTGSVARSVGQSRKTARAFEKILDQ</sequence>